<sequence length="242" mass="26235">MWRACIQVSAAGHLQHCSTHAWPLLLATPPTLTSVFDGSDASVLILCCFGSEPVQPPLMRKPSGRPRKLRGRGADEPPDENKVSRRFRVMSCSKCLKKGHNLRSCKNPIHPNSKLLKTKGTSSQAPNGKQSQKKAESIPAKQKQIVKANSTQDSVHTVNPGFYTQPAQVFKEPEWGFYSQQSKASSSTVNQTKAREKLPCIGGKGHGSRNVIRGRGKASANVVKGREGQLPGGTSELVINGF</sequence>
<dbReference type="EMBL" id="CM046394">
    <property type="protein sequence ID" value="KAI8545893.1"/>
    <property type="molecule type" value="Genomic_DNA"/>
</dbReference>
<accession>A0ACC0N024</accession>
<protein>
    <submittedName>
        <fullName evidence="1">Uncharacterized protein</fullName>
    </submittedName>
</protein>
<dbReference type="Proteomes" id="UP001062846">
    <property type="component" value="Chromosome 7"/>
</dbReference>
<organism evidence="1 2">
    <name type="scientific">Rhododendron molle</name>
    <name type="common">Chinese azalea</name>
    <name type="synonym">Azalea mollis</name>
    <dbReference type="NCBI Taxonomy" id="49168"/>
    <lineage>
        <taxon>Eukaryota</taxon>
        <taxon>Viridiplantae</taxon>
        <taxon>Streptophyta</taxon>
        <taxon>Embryophyta</taxon>
        <taxon>Tracheophyta</taxon>
        <taxon>Spermatophyta</taxon>
        <taxon>Magnoliopsida</taxon>
        <taxon>eudicotyledons</taxon>
        <taxon>Gunneridae</taxon>
        <taxon>Pentapetalae</taxon>
        <taxon>asterids</taxon>
        <taxon>Ericales</taxon>
        <taxon>Ericaceae</taxon>
        <taxon>Ericoideae</taxon>
        <taxon>Rhodoreae</taxon>
        <taxon>Rhododendron</taxon>
    </lineage>
</organism>
<comment type="caution">
    <text evidence="1">The sequence shown here is derived from an EMBL/GenBank/DDBJ whole genome shotgun (WGS) entry which is preliminary data.</text>
</comment>
<reference evidence="1" key="1">
    <citation type="submission" date="2022-02" db="EMBL/GenBank/DDBJ databases">
        <title>Plant Genome Project.</title>
        <authorList>
            <person name="Zhang R.-G."/>
        </authorList>
    </citation>
    <scope>NUCLEOTIDE SEQUENCE</scope>
    <source>
        <strain evidence="1">AT1</strain>
    </source>
</reference>
<proteinExistence type="predicted"/>
<evidence type="ECO:0000313" key="2">
    <source>
        <dbReference type="Proteomes" id="UP001062846"/>
    </source>
</evidence>
<keyword evidence="2" id="KW-1185">Reference proteome</keyword>
<evidence type="ECO:0000313" key="1">
    <source>
        <dbReference type="EMBL" id="KAI8545893.1"/>
    </source>
</evidence>
<gene>
    <name evidence="1" type="ORF">RHMOL_Rhmol07G0072300</name>
</gene>
<name>A0ACC0N024_RHOML</name>